<dbReference type="PROSITE" id="PS51318">
    <property type="entry name" value="TAT"/>
    <property type="match status" value="1"/>
</dbReference>
<dbReference type="Proteomes" id="UP000295131">
    <property type="component" value="Unassembled WGS sequence"/>
</dbReference>
<name>A0A4R5PJU2_9HYPH</name>
<dbReference type="PIRSF" id="PIRSF028101">
    <property type="entry name" value="UCP028101"/>
    <property type="match status" value="1"/>
</dbReference>
<keyword evidence="2" id="KW-1185">Reference proteome</keyword>
<evidence type="ECO:0000313" key="1">
    <source>
        <dbReference type="EMBL" id="TDH35953.1"/>
    </source>
</evidence>
<dbReference type="EMBL" id="SMSI01000002">
    <property type="protein sequence ID" value="TDH35953.1"/>
    <property type="molecule type" value="Genomic_DNA"/>
</dbReference>
<dbReference type="AlphaFoldDB" id="A0A4R5PJU2"/>
<dbReference type="InterPro" id="IPR015943">
    <property type="entry name" value="WD40/YVTN_repeat-like_dom_sf"/>
</dbReference>
<dbReference type="InterPro" id="IPR008311">
    <property type="entry name" value="UCP028101"/>
</dbReference>
<sequence>MIDMIMTRRLFIGTATAGLAGLSGLLPKPAIAAGKDLFAAAWIQNGGAGFSILDGDGNELTSVSLPDRGHDVATDRAGRWAVAFARRPGTFAVAVDRQNGSEPIPFSTPEDRHFFGHGVFSPDGRVLYATENDYDNAAGMIGIYDVTAGFNRIGEFPSYGIDPHELILMPGGKTLCIANGGIETHPDFGRAKLNLASMEPSVVFVDIESGELLEKHTPPADLFRLSTRHMDIDAAGNVWVGCQYEGPETDEPPLLLRVTMGEGYKPIMLPDQARHGLANYVGSVAANRSENRLVITSPHGNCALVLDTRSGNLVERIAEKNVCGAVAQGSGFLLSSAEGDFGEAKLGRSWDNHIARLFQER</sequence>
<accession>A0A4R5PJU2</accession>
<protein>
    <submittedName>
        <fullName evidence="1">DUF1513 domain-containing protein</fullName>
    </submittedName>
</protein>
<dbReference type="Pfam" id="PF07433">
    <property type="entry name" value="DUF1513"/>
    <property type="match status" value="1"/>
</dbReference>
<gene>
    <name evidence="1" type="ORF">E2A64_11630</name>
</gene>
<dbReference type="Gene3D" id="2.130.10.10">
    <property type="entry name" value="YVTN repeat-like/Quinoprotein amine dehydrogenase"/>
    <property type="match status" value="1"/>
</dbReference>
<reference evidence="1 2" key="1">
    <citation type="journal article" date="2013" name="Int. J. Syst. Evol. Microbiol.">
        <title>Hoeflea suaedae sp. nov., an endophytic bacterium isolated from the root of the halophyte Suaeda maritima.</title>
        <authorList>
            <person name="Chung E.J."/>
            <person name="Park J.A."/>
            <person name="Pramanik P."/>
            <person name="Bibi F."/>
            <person name="Jeon C.O."/>
            <person name="Chung Y.R."/>
        </authorList>
    </citation>
    <scope>NUCLEOTIDE SEQUENCE [LARGE SCALE GENOMIC DNA]</scope>
    <source>
        <strain evidence="1 2">YC6898</strain>
    </source>
</reference>
<evidence type="ECO:0000313" key="2">
    <source>
        <dbReference type="Proteomes" id="UP000295131"/>
    </source>
</evidence>
<comment type="caution">
    <text evidence="1">The sequence shown here is derived from an EMBL/GenBank/DDBJ whole genome shotgun (WGS) entry which is preliminary data.</text>
</comment>
<dbReference type="SUPFAM" id="SSF75011">
    <property type="entry name" value="3-carboxy-cis,cis-mucoante lactonizing enzyme"/>
    <property type="match status" value="1"/>
</dbReference>
<proteinExistence type="predicted"/>
<dbReference type="InterPro" id="IPR006311">
    <property type="entry name" value="TAT_signal"/>
</dbReference>
<organism evidence="1 2">
    <name type="scientific">Pseudohoeflea suaedae</name>
    <dbReference type="NCBI Taxonomy" id="877384"/>
    <lineage>
        <taxon>Bacteria</taxon>
        <taxon>Pseudomonadati</taxon>
        <taxon>Pseudomonadota</taxon>
        <taxon>Alphaproteobacteria</taxon>
        <taxon>Hyphomicrobiales</taxon>
        <taxon>Rhizobiaceae</taxon>
        <taxon>Pseudohoeflea</taxon>
    </lineage>
</organism>